<organism evidence="1 2">
    <name type="scientific">Merluccius polli</name>
    <name type="common">Benguela hake</name>
    <name type="synonym">Merluccius cadenati</name>
    <dbReference type="NCBI Taxonomy" id="89951"/>
    <lineage>
        <taxon>Eukaryota</taxon>
        <taxon>Metazoa</taxon>
        <taxon>Chordata</taxon>
        <taxon>Craniata</taxon>
        <taxon>Vertebrata</taxon>
        <taxon>Euteleostomi</taxon>
        <taxon>Actinopterygii</taxon>
        <taxon>Neopterygii</taxon>
        <taxon>Teleostei</taxon>
        <taxon>Neoteleostei</taxon>
        <taxon>Acanthomorphata</taxon>
        <taxon>Zeiogadaria</taxon>
        <taxon>Gadariae</taxon>
        <taxon>Gadiformes</taxon>
        <taxon>Gadoidei</taxon>
        <taxon>Merlucciidae</taxon>
        <taxon>Merluccius</taxon>
    </lineage>
</organism>
<comment type="caution">
    <text evidence="1">The sequence shown here is derived from an EMBL/GenBank/DDBJ whole genome shotgun (WGS) entry which is preliminary data.</text>
</comment>
<reference evidence="1" key="1">
    <citation type="journal article" date="2023" name="Front. Mar. Sci.">
        <title>A new Merluccius polli reference genome to investigate the effects of global change in West African waters.</title>
        <authorList>
            <person name="Mateo J.L."/>
            <person name="Blanco-Fernandez C."/>
            <person name="Garcia-Vazquez E."/>
            <person name="Machado-Schiaffino G."/>
        </authorList>
    </citation>
    <scope>NUCLEOTIDE SEQUENCE</scope>
    <source>
        <strain evidence="1">C29</strain>
        <tissue evidence="1">Fin</tissue>
    </source>
</reference>
<accession>A0AA47MEY9</accession>
<dbReference type="AlphaFoldDB" id="A0AA47MEY9"/>
<name>A0AA47MEY9_MERPO</name>
<gene>
    <name evidence="1" type="ORF">N1851_024413</name>
</gene>
<evidence type="ECO:0000313" key="1">
    <source>
        <dbReference type="EMBL" id="KAK0139058.1"/>
    </source>
</evidence>
<sequence>MFSYTEHCTKTFSGTFKVLVCDIKTLKVKGRTVKTCQFATSEQIGRVTVVANLSTAMLSGGDPYSISLLDKTCGGKEIKGSMALFSFGVTTCGTRIRVWIPRPPSSTFGLGLSDLHCLFQFLQVCIRLLWYWQHSAYQAPWLDMPTFTLQRFFAIVQLQETVLRSVQATPAPQPTMKSAGDLANDGPRKYGKVVKFLKDLPKVDTQGLHAHGLDTAAQQASPSRATDPIFVTNSQDCNFAVDPRRDVGYSIFVHVLVRPEDSDSSQGTMLRVYHQRTGECIYVNIHPSMASTQLRLTGPETSRQLLLLSGSDEETELLIKVRMSYECLFTGKRNASKLAWE</sequence>
<dbReference type="EMBL" id="JAOPHQ010004554">
    <property type="protein sequence ID" value="KAK0139058.1"/>
    <property type="molecule type" value="Genomic_DNA"/>
</dbReference>
<proteinExistence type="predicted"/>
<keyword evidence="2" id="KW-1185">Reference proteome</keyword>
<protein>
    <submittedName>
        <fullName evidence="1">Uncharacterized protein</fullName>
    </submittedName>
</protein>
<dbReference type="Proteomes" id="UP001174136">
    <property type="component" value="Unassembled WGS sequence"/>
</dbReference>
<evidence type="ECO:0000313" key="2">
    <source>
        <dbReference type="Proteomes" id="UP001174136"/>
    </source>
</evidence>